<reference evidence="3 4" key="1">
    <citation type="submission" date="2015-06" db="EMBL/GenBank/DDBJ databases">
        <title>Draft genome of the ant-associated black yeast Phialophora attae CBS 131958.</title>
        <authorList>
            <person name="Moreno L.F."/>
            <person name="Stielow B.J."/>
            <person name="de Hoog S."/>
            <person name="Vicente V.A."/>
            <person name="Weiss V.A."/>
            <person name="de Vries M."/>
            <person name="Cruz L.M."/>
            <person name="Souza E.M."/>
        </authorList>
    </citation>
    <scope>NUCLEOTIDE SEQUENCE [LARGE SCALE GENOMIC DNA]</scope>
    <source>
        <strain evidence="3 4">CBS 131958</strain>
    </source>
</reference>
<dbReference type="Gene3D" id="3.40.50.720">
    <property type="entry name" value="NAD(P)-binding Rossmann-like Domain"/>
    <property type="match status" value="1"/>
</dbReference>
<dbReference type="GO" id="GO:0016491">
    <property type="term" value="F:oxidoreductase activity"/>
    <property type="evidence" value="ECO:0007669"/>
    <property type="project" value="UniProtKB-KW"/>
</dbReference>
<protein>
    <submittedName>
        <fullName evidence="3">Uncharacterized protein</fullName>
    </submittedName>
</protein>
<evidence type="ECO:0000256" key="1">
    <source>
        <dbReference type="ARBA" id="ARBA00022857"/>
    </source>
</evidence>
<dbReference type="SUPFAM" id="SSF51735">
    <property type="entry name" value="NAD(P)-binding Rossmann-fold domains"/>
    <property type="match status" value="1"/>
</dbReference>
<dbReference type="PANTHER" id="PTHR47706">
    <property type="entry name" value="NMRA-LIKE FAMILY PROTEIN"/>
    <property type="match status" value="1"/>
</dbReference>
<dbReference type="EMBL" id="LFJN01000008">
    <property type="protein sequence ID" value="KPI41848.1"/>
    <property type="molecule type" value="Genomic_DNA"/>
</dbReference>
<dbReference type="RefSeq" id="XP_018001811.1">
    <property type="nucleotide sequence ID" value="XM_018145870.1"/>
</dbReference>
<keyword evidence="1" id="KW-0521">NADP</keyword>
<gene>
    <name evidence="3" type="ORF">AB675_5640</name>
</gene>
<accession>A0A0N0NNR3</accession>
<dbReference type="VEuPathDB" id="FungiDB:AB675_5640"/>
<dbReference type="InterPro" id="IPR036291">
    <property type="entry name" value="NAD(P)-bd_dom_sf"/>
</dbReference>
<dbReference type="GeneID" id="28737750"/>
<sequence>MARPTPSAPLHATQQRPILLLGAGELGLALLHHLTTHPSFSPTLHPVTLALRPSTFTDPNRAADLASYRAIHPAVSFLGLDIADAATTVEVLAAKFGEGGYGTIIHANGMTLPPGSQRKLTEAVLLYAAAEEGDSGKKRGVRYLPWQFGVDYDILGPRNAGDGLFSEAYGVRELLRSPQNQGTVEWLVVSCGIFTSFLFEEIWGVVTTTPEKQIRVRALGSWEDGITATTAGDIARVTAELVLEPHGYVKEWRENKVYIAGETLTYAQLVDTVQRVTAREVLRDQVWDRATTAREVQNASADQKKIWQYRAVFGGGEGVSWPVEETWNQKRGWVMEGIEGWLTKNLGKFSMK</sequence>
<dbReference type="AlphaFoldDB" id="A0A0N0NNR3"/>
<evidence type="ECO:0000256" key="2">
    <source>
        <dbReference type="ARBA" id="ARBA00023002"/>
    </source>
</evidence>
<dbReference type="PANTHER" id="PTHR47706:SF6">
    <property type="entry name" value="NMRA-LIKE FAMILY PROTEIN (AFU_ORTHOLOGUE AFUA_6G00280)"/>
    <property type="match status" value="1"/>
</dbReference>
<dbReference type="STRING" id="1664694.A0A0N0NNR3"/>
<dbReference type="InterPro" id="IPR051609">
    <property type="entry name" value="NmrA/Isoflavone_reductase-like"/>
</dbReference>
<dbReference type="OrthoDB" id="5283654at2759"/>
<comment type="caution">
    <text evidence="3">The sequence shown here is derived from an EMBL/GenBank/DDBJ whole genome shotgun (WGS) entry which is preliminary data.</text>
</comment>
<evidence type="ECO:0000313" key="4">
    <source>
        <dbReference type="Proteomes" id="UP000038010"/>
    </source>
</evidence>
<proteinExistence type="predicted"/>
<keyword evidence="4" id="KW-1185">Reference proteome</keyword>
<name>A0A0N0NNR3_9EURO</name>
<evidence type="ECO:0000313" key="3">
    <source>
        <dbReference type="EMBL" id="KPI41848.1"/>
    </source>
</evidence>
<dbReference type="Proteomes" id="UP000038010">
    <property type="component" value="Unassembled WGS sequence"/>
</dbReference>
<organism evidence="3 4">
    <name type="scientific">Cyphellophora attinorum</name>
    <dbReference type="NCBI Taxonomy" id="1664694"/>
    <lineage>
        <taxon>Eukaryota</taxon>
        <taxon>Fungi</taxon>
        <taxon>Dikarya</taxon>
        <taxon>Ascomycota</taxon>
        <taxon>Pezizomycotina</taxon>
        <taxon>Eurotiomycetes</taxon>
        <taxon>Chaetothyriomycetidae</taxon>
        <taxon>Chaetothyriales</taxon>
        <taxon>Cyphellophoraceae</taxon>
        <taxon>Cyphellophora</taxon>
    </lineage>
</organism>
<keyword evidence="2" id="KW-0560">Oxidoreductase</keyword>